<gene>
    <name evidence="1" type="ORF">BV25DRAFT_1873233</name>
</gene>
<dbReference type="Proteomes" id="UP000814140">
    <property type="component" value="Unassembled WGS sequence"/>
</dbReference>
<keyword evidence="2" id="KW-1185">Reference proteome</keyword>
<evidence type="ECO:0000313" key="2">
    <source>
        <dbReference type="Proteomes" id="UP000814140"/>
    </source>
</evidence>
<sequence length="375" mass="42677">MNATLLQQGCLGCSPVEVSATISVRTLELYRRLRLRQPRVSVQAWIKTVCDLHNLSYRRSYWRQFTDTFDVYLKILRGVEARVRDALEHTSPDLRVKAACPACHYELINEDTLPVSIIGAMDGGQSLKRIRLRVGLQADPRSFNSSYYITEEDVDRFKYDVKARATKKKKKQEDDGAWSSNVNEATAADGDDEGTTCTDRWKAAMSDSHKRMWAIYRETGIFISACWHGMIWWICDMIESGELAKYPLAITDNRLVPTLRVFGDRIGIGYDIGCSFPATISKSSLADEAKRKSLRMAVCTFHGYAHNRACQLSFHPLYTTGFGIEDIETCKRVFAAFNGLVPITQHASPFHRHQAINNYAQQWDKDKYQESSEST</sequence>
<accession>A0ACB8SGL7</accession>
<reference evidence="1" key="1">
    <citation type="submission" date="2021-03" db="EMBL/GenBank/DDBJ databases">
        <authorList>
            <consortium name="DOE Joint Genome Institute"/>
            <person name="Ahrendt S."/>
            <person name="Looney B.P."/>
            <person name="Miyauchi S."/>
            <person name="Morin E."/>
            <person name="Drula E."/>
            <person name="Courty P.E."/>
            <person name="Chicoki N."/>
            <person name="Fauchery L."/>
            <person name="Kohler A."/>
            <person name="Kuo A."/>
            <person name="Labutti K."/>
            <person name="Pangilinan J."/>
            <person name="Lipzen A."/>
            <person name="Riley R."/>
            <person name="Andreopoulos W."/>
            <person name="He G."/>
            <person name="Johnson J."/>
            <person name="Barry K.W."/>
            <person name="Grigoriev I.V."/>
            <person name="Nagy L."/>
            <person name="Hibbett D."/>
            <person name="Henrissat B."/>
            <person name="Matheny P.B."/>
            <person name="Labbe J."/>
            <person name="Martin F."/>
        </authorList>
    </citation>
    <scope>NUCLEOTIDE SEQUENCE</scope>
    <source>
        <strain evidence="1">HHB10654</strain>
    </source>
</reference>
<dbReference type="EMBL" id="MU277318">
    <property type="protein sequence ID" value="KAI0055028.1"/>
    <property type="molecule type" value="Genomic_DNA"/>
</dbReference>
<reference evidence="1" key="2">
    <citation type="journal article" date="2022" name="New Phytol.">
        <title>Evolutionary transition to the ectomycorrhizal habit in the genomes of a hyperdiverse lineage of mushroom-forming fungi.</title>
        <authorList>
            <person name="Looney B."/>
            <person name="Miyauchi S."/>
            <person name="Morin E."/>
            <person name="Drula E."/>
            <person name="Courty P.E."/>
            <person name="Kohler A."/>
            <person name="Kuo A."/>
            <person name="LaButti K."/>
            <person name="Pangilinan J."/>
            <person name="Lipzen A."/>
            <person name="Riley R."/>
            <person name="Andreopoulos W."/>
            <person name="He G."/>
            <person name="Johnson J."/>
            <person name="Nolan M."/>
            <person name="Tritt A."/>
            <person name="Barry K.W."/>
            <person name="Grigoriev I.V."/>
            <person name="Nagy L.G."/>
            <person name="Hibbett D."/>
            <person name="Henrissat B."/>
            <person name="Matheny P.B."/>
            <person name="Labbe J."/>
            <person name="Martin F.M."/>
        </authorList>
    </citation>
    <scope>NUCLEOTIDE SEQUENCE</scope>
    <source>
        <strain evidence="1">HHB10654</strain>
    </source>
</reference>
<comment type="caution">
    <text evidence="1">The sequence shown here is derived from an EMBL/GenBank/DDBJ whole genome shotgun (WGS) entry which is preliminary data.</text>
</comment>
<protein>
    <submittedName>
        <fullName evidence="1">Uncharacterized protein</fullName>
    </submittedName>
</protein>
<proteinExistence type="predicted"/>
<evidence type="ECO:0000313" key="1">
    <source>
        <dbReference type="EMBL" id="KAI0055028.1"/>
    </source>
</evidence>
<name>A0ACB8SGL7_9AGAM</name>
<organism evidence="1 2">
    <name type="scientific">Artomyces pyxidatus</name>
    <dbReference type="NCBI Taxonomy" id="48021"/>
    <lineage>
        <taxon>Eukaryota</taxon>
        <taxon>Fungi</taxon>
        <taxon>Dikarya</taxon>
        <taxon>Basidiomycota</taxon>
        <taxon>Agaricomycotina</taxon>
        <taxon>Agaricomycetes</taxon>
        <taxon>Russulales</taxon>
        <taxon>Auriscalpiaceae</taxon>
        <taxon>Artomyces</taxon>
    </lineage>
</organism>